<dbReference type="VEuPathDB" id="FungiDB:SDRG_00707"/>
<dbReference type="AlphaFoldDB" id="T0R5Z2"/>
<feature type="region of interest" description="Disordered" evidence="2">
    <location>
        <begin position="191"/>
        <end position="233"/>
    </location>
</feature>
<proteinExistence type="predicted"/>
<dbReference type="OrthoDB" id="74558at2759"/>
<protein>
    <recommendedName>
        <fullName evidence="5">WW domain-containing protein</fullName>
    </recommendedName>
</protein>
<organism evidence="3 4">
    <name type="scientific">Saprolegnia diclina (strain VS20)</name>
    <dbReference type="NCBI Taxonomy" id="1156394"/>
    <lineage>
        <taxon>Eukaryota</taxon>
        <taxon>Sar</taxon>
        <taxon>Stramenopiles</taxon>
        <taxon>Oomycota</taxon>
        <taxon>Saprolegniomycetes</taxon>
        <taxon>Saprolegniales</taxon>
        <taxon>Saprolegniaceae</taxon>
        <taxon>Saprolegnia</taxon>
    </lineage>
</organism>
<dbReference type="GeneID" id="19941434"/>
<gene>
    <name evidence="3" type="ORF">SDRG_00707</name>
</gene>
<feature type="region of interest" description="Disordered" evidence="2">
    <location>
        <begin position="539"/>
        <end position="559"/>
    </location>
</feature>
<dbReference type="OMA" id="TARIRYK"/>
<evidence type="ECO:0000313" key="4">
    <source>
        <dbReference type="Proteomes" id="UP000030762"/>
    </source>
</evidence>
<dbReference type="Proteomes" id="UP000030762">
    <property type="component" value="Unassembled WGS sequence"/>
</dbReference>
<dbReference type="RefSeq" id="XP_008604419.1">
    <property type="nucleotide sequence ID" value="XM_008606197.1"/>
</dbReference>
<name>T0R5Z2_SAPDV</name>
<feature type="compositionally biased region" description="Basic and acidic residues" evidence="2">
    <location>
        <begin position="191"/>
        <end position="200"/>
    </location>
</feature>
<evidence type="ECO:0000313" key="3">
    <source>
        <dbReference type="EMBL" id="EQC41850.1"/>
    </source>
</evidence>
<accession>T0R5Z2</accession>
<evidence type="ECO:0000256" key="1">
    <source>
        <dbReference type="SAM" id="Coils"/>
    </source>
</evidence>
<dbReference type="eggNOG" id="ENOG502RXCV">
    <property type="taxonomic scope" value="Eukaryota"/>
</dbReference>
<keyword evidence="4" id="KW-1185">Reference proteome</keyword>
<evidence type="ECO:0000256" key="2">
    <source>
        <dbReference type="SAM" id="MobiDB-lite"/>
    </source>
</evidence>
<evidence type="ECO:0008006" key="5">
    <source>
        <dbReference type="Google" id="ProtNLM"/>
    </source>
</evidence>
<reference evidence="3 4" key="1">
    <citation type="submission" date="2012-04" db="EMBL/GenBank/DDBJ databases">
        <title>The Genome Sequence of Saprolegnia declina VS20.</title>
        <authorList>
            <consortium name="The Broad Institute Genome Sequencing Platform"/>
            <person name="Russ C."/>
            <person name="Nusbaum C."/>
            <person name="Tyler B."/>
            <person name="van West P."/>
            <person name="Dieguez-Uribeondo J."/>
            <person name="de Bruijn I."/>
            <person name="Tripathy S."/>
            <person name="Jiang R."/>
            <person name="Young S.K."/>
            <person name="Zeng Q."/>
            <person name="Gargeya S."/>
            <person name="Fitzgerald M."/>
            <person name="Haas B."/>
            <person name="Abouelleil A."/>
            <person name="Alvarado L."/>
            <person name="Arachchi H.M."/>
            <person name="Berlin A."/>
            <person name="Chapman S.B."/>
            <person name="Goldberg J."/>
            <person name="Griggs A."/>
            <person name="Gujja S."/>
            <person name="Hansen M."/>
            <person name="Howarth C."/>
            <person name="Imamovic A."/>
            <person name="Larimer J."/>
            <person name="McCowen C."/>
            <person name="Montmayeur A."/>
            <person name="Murphy C."/>
            <person name="Neiman D."/>
            <person name="Pearson M."/>
            <person name="Priest M."/>
            <person name="Roberts A."/>
            <person name="Saif S."/>
            <person name="Shea T."/>
            <person name="Sisk P."/>
            <person name="Sykes S."/>
            <person name="Wortman J."/>
            <person name="Nusbaum C."/>
            <person name="Birren B."/>
        </authorList>
    </citation>
    <scope>NUCLEOTIDE SEQUENCE [LARGE SCALE GENOMIC DNA]</scope>
    <source>
        <strain evidence="3 4">VS20</strain>
    </source>
</reference>
<sequence length="559" mass="61991">MNTFGKFLGHGSSSNTAAGNAPSVTSSTGLSFASTIGPPSGASTAMSAMSRLGGFMTKVPFPLGATAAAPTNKIERASHDGELTEYVYEHDRVDGGVLRPSVDPKRYGDASAAIGLGDDVFPTTTLPEGYEWTSEWEVDLFSNWASVDKDGWTYGADWTDVLKLAKEELSHATKHPNDAVRRRRHVRYYKKKDQGSRAEAEPETTTTWAAEQDLRMSDEDADDPFSRTAQKKQSGFRTMNFATRAGKDFTKDYANITDLGSLPWLVNAQDASAVQSDEAIREKTANLEERIKKAAEKSAAQEEALRAKHQKKLRDVALQQKKLSLLVEQYRKVKAEYDTLQANATELARVVDTLRKEATEKDILANEDQRAINAEMQAANQALEEKAKALVTARIRYKRDNKALGAAIQAAKQRLEAQEKTKAAGGDDPVAAELDEMVEKLTKLHSKVEAVKQHRLAIEEERKEMFSQVVEKKSDLRLQSKMKLEATLHEIDSKLEHLKQEQANLLKAYANKPEGELLKQLNNRRSDIRNEMSALKSRRAELVSHNAAPSAPRPQVAEL</sequence>
<keyword evidence="1" id="KW-0175">Coiled coil</keyword>
<dbReference type="EMBL" id="JH767133">
    <property type="protein sequence ID" value="EQC41850.1"/>
    <property type="molecule type" value="Genomic_DNA"/>
</dbReference>
<feature type="coiled-coil region" evidence="1">
    <location>
        <begin position="481"/>
        <end position="538"/>
    </location>
</feature>
<dbReference type="InParanoid" id="T0R5Z2"/>
<feature type="coiled-coil region" evidence="1">
    <location>
        <begin position="277"/>
        <end position="421"/>
    </location>
</feature>
<feature type="region of interest" description="Disordered" evidence="2">
    <location>
        <begin position="11"/>
        <end position="30"/>
    </location>
</feature>